<feature type="region of interest" description="Disordered" evidence="1">
    <location>
        <begin position="117"/>
        <end position="143"/>
    </location>
</feature>
<organism evidence="3 4">
    <name type="scientific">Hymenobacter taeanensis</name>
    <dbReference type="NCBI Taxonomy" id="2735321"/>
    <lineage>
        <taxon>Bacteria</taxon>
        <taxon>Pseudomonadati</taxon>
        <taxon>Bacteroidota</taxon>
        <taxon>Cytophagia</taxon>
        <taxon>Cytophagales</taxon>
        <taxon>Hymenobacteraceae</taxon>
        <taxon>Hymenobacter</taxon>
    </lineage>
</organism>
<feature type="transmembrane region" description="Helical" evidence="2">
    <location>
        <begin position="55"/>
        <end position="74"/>
    </location>
</feature>
<dbReference type="KEGG" id="hts:HMJ29_03280"/>
<gene>
    <name evidence="3" type="ORF">HMJ29_03280</name>
</gene>
<protein>
    <submittedName>
        <fullName evidence="3">Outer membrane beta-barrel protein</fullName>
    </submittedName>
</protein>
<dbReference type="Proteomes" id="UP000501623">
    <property type="component" value="Chromosome"/>
</dbReference>
<evidence type="ECO:0000313" key="3">
    <source>
        <dbReference type="EMBL" id="QJX46010.1"/>
    </source>
</evidence>
<keyword evidence="4" id="KW-1185">Reference proteome</keyword>
<dbReference type="InterPro" id="IPR011250">
    <property type="entry name" value="OMP/PagP_B-barrel"/>
</dbReference>
<proteinExistence type="predicted"/>
<dbReference type="SUPFAM" id="SSF56925">
    <property type="entry name" value="OMPA-like"/>
    <property type="match status" value="1"/>
</dbReference>
<name>A0A6M6BDI2_9BACT</name>
<dbReference type="RefSeq" id="WP_171590144.1">
    <property type="nucleotide sequence ID" value="NZ_CP053538.1"/>
</dbReference>
<keyword evidence="2" id="KW-1133">Transmembrane helix</keyword>
<dbReference type="EMBL" id="CP053538">
    <property type="protein sequence ID" value="QJX46010.1"/>
    <property type="molecule type" value="Genomic_DNA"/>
</dbReference>
<sequence>MRTPDMSDEELDRLFQRGAEAFPDETSLSGWLRLETQLDEAARQHQVRRQLWQRVAGLFATEMGVVAVFLWLWLGHFPGGLATTGLPTSPLSQTTSTLSKEVTVTQQSTLIKQAATSQVEREHQPLAQRQNPSTTAPKLADLKGSEVALQETRSGRLLRFSRPKMPFAGAASLAVSSSRTYRPAVIPPTKEAAVDRASETALTPAAGSGLATPSLATPTIDEQAIPAPSGRVAVVPQLPAAADSSKITAPAVAAEPTVAPAAAADSLLPRRQRPAAPAYRFLVGVVGGPELSAVLPSPSPRTGGTVGLVAEYRLSSRLRVRTGVLRSVKRYGARGSDYRPPAGYWTWRIPVEEVEANCRILEIPLDVRYDVWLRPGYSLYASAGLTSLVLRNERYTYHYELNGEYMERTRSYPNGGTQALQVLRLAAGYERNVAPRWVVQAEPFVNVPLHGVGFGQMRLGSTGLLLGLRYGLGHPKVVAPAP</sequence>
<evidence type="ECO:0000256" key="1">
    <source>
        <dbReference type="SAM" id="MobiDB-lite"/>
    </source>
</evidence>
<keyword evidence="2" id="KW-0812">Transmembrane</keyword>
<keyword evidence="2" id="KW-0472">Membrane</keyword>
<feature type="compositionally biased region" description="Polar residues" evidence="1">
    <location>
        <begin position="127"/>
        <end position="136"/>
    </location>
</feature>
<dbReference type="AlphaFoldDB" id="A0A6M6BDI2"/>
<evidence type="ECO:0000256" key="2">
    <source>
        <dbReference type="SAM" id="Phobius"/>
    </source>
</evidence>
<evidence type="ECO:0000313" key="4">
    <source>
        <dbReference type="Proteomes" id="UP000501623"/>
    </source>
</evidence>
<accession>A0A6M6BDI2</accession>
<reference evidence="3 4" key="1">
    <citation type="submission" date="2020-05" db="EMBL/GenBank/DDBJ databases">
        <title>Complete genome sequence of Hymenobacter sp. TS19 in Coasted Sand Dune.</title>
        <authorList>
            <person name="Lee J.-H."/>
            <person name="Jung J.-H."/>
            <person name="Jeong S."/>
            <person name="Zhao L."/>
            <person name="Kim M.-K."/>
            <person name="Seo H.-S."/>
            <person name="Lim S."/>
        </authorList>
    </citation>
    <scope>NUCLEOTIDE SEQUENCE [LARGE SCALE GENOMIC DNA]</scope>
    <source>
        <strain evidence="3 4">TS19</strain>
    </source>
</reference>